<dbReference type="PANTHER" id="PTHR13833:SF71">
    <property type="entry name" value="NHL DOMAIN-CONTAINING PROTEIN"/>
    <property type="match status" value="1"/>
</dbReference>
<dbReference type="Gene3D" id="2.40.10.500">
    <property type="match status" value="1"/>
</dbReference>
<dbReference type="CDD" id="cd00603">
    <property type="entry name" value="IPT_PCSR"/>
    <property type="match status" value="1"/>
</dbReference>
<feature type="chain" id="PRO_5032723519" description="IPT/TIG domain-containing protein" evidence="3">
    <location>
        <begin position="22"/>
        <end position="426"/>
    </location>
</feature>
<accession>A0A847SMW2</accession>
<dbReference type="Gene3D" id="2.60.40.10">
    <property type="entry name" value="Immunoglobulins"/>
    <property type="match status" value="1"/>
</dbReference>
<dbReference type="RefSeq" id="WP_168740588.1">
    <property type="nucleotide sequence ID" value="NZ_JABAHZ010000004.1"/>
</dbReference>
<dbReference type="InterPro" id="IPR011042">
    <property type="entry name" value="6-blade_b-propeller_TolB-like"/>
</dbReference>
<dbReference type="Pfam" id="PF01436">
    <property type="entry name" value="NHL"/>
    <property type="match status" value="1"/>
</dbReference>
<dbReference type="SUPFAM" id="SSF81296">
    <property type="entry name" value="E set domains"/>
    <property type="match status" value="1"/>
</dbReference>
<dbReference type="Gene3D" id="2.120.10.30">
    <property type="entry name" value="TolB, C-terminal domain"/>
    <property type="match status" value="1"/>
</dbReference>
<proteinExistence type="predicted"/>
<evidence type="ECO:0000256" key="2">
    <source>
        <dbReference type="PROSITE-ProRule" id="PRU00504"/>
    </source>
</evidence>
<dbReference type="InterPro" id="IPR013783">
    <property type="entry name" value="Ig-like_fold"/>
</dbReference>
<keyword evidence="3" id="KW-0732">Signal</keyword>
<keyword evidence="1" id="KW-0677">Repeat</keyword>
<dbReference type="InterPro" id="IPR002909">
    <property type="entry name" value="IPT_dom"/>
</dbReference>
<dbReference type="InterPro" id="IPR001258">
    <property type="entry name" value="NHL_repeat"/>
</dbReference>
<evidence type="ECO:0000259" key="4">
    <source>
        <dbReference type="Pfam" id="PF01833"/>
    </source>
</evidence>
<dbReference type="InterPro" id="IPR014756">
    <property type="entry name" value="Ig_E-set"/>
</dbReference>
<dbReference type="Proteomes" id="UP000552864">
    <property type="component" value="Unassembled WGS sequence"/>
</dbReference>
<name>A0A847SMW2_9BACT</name>
<dbReference type="PROSITE" id="PS51125">
    <property type="entry name" value="NHL"/>
    <property type="match status" value="1"/>
</dbReference>
<feature type="repeat" description="NHL" evidence="2">
    <location>
        <begin position="276"/>
        <end position="306"/>
    </location>
</feature>
<reference evidence="5 6" key="1">
    <citation type="submission" date="2020-04" db="EMBL/GenBank/DDBJ databases">
        <authorList>
            <person name="Yin C."/>
        </authorList>
    </citation>
    <scope>NUCLEOTIDE SEQUENCE [LARGE SCALE GENOMIC DNA]</scope>
    <source>
        <strain evidence="5 6">Ak56</strain>
    </source>
</reference>
<keyword evidence="6" id="KW-1185">Reference proteome</keyword>
<protein>
    <recommendedName>
        <fullName evidence="4">IPT/TIG domain-containing protein</fullName>
    </recommendedName>
</protein>
<feature type="signal peptide" evidence="3">
    <location>
        <begin position="1"/>
        <end position="21"/>
    </location>
</feature>
<sequence length="426" mass="44959">MKAMIYRLQVVLLLLAATACNKDKGFVHDNNAPVVVDRFTPETGAAGTEVLIYGSNFSTDTTGITVTVNGKKALIEGVISDHILVVIPEKAGSGKILVTINGQTGTAPKDFQYQTSYKVTTLAGSGAAGYGEGKGSAAFFNFNNRCGLDVDAQGNVYVADGGNLRVRKITPDGTVSTLCGNGTYGYLEGKGTDAQFMLPMDIATDNQGNVYVTDPIAWTIRKIIPDGTSSLVCWGAAWGMGIDKRNGTMYYANAQKPGSIYQVTPDGQSTPIITGLEYPADVAVDDKGNLFVTENGTSVIKKFKAGTWEQDGIAGTVGQTGLVNGTGSAARFDYPWFLAIDATNNLFVAGNGTWDGSSVNTNQCIRRINTSTWDVTTYIGGSTAGFADGSGAAALFYAPTGVAVDKDGVLYIQDRNNNRIRKVVAE</sequence>
<dbReference type="PANTHER" id="PTHR13833">
    <property type="match status" value="1"/>
</dbReference>
<comment type="caution">
    <text evidence="5">The sequence shown here is derived from an EMBL/GenBank/DDBJ whole genome shotgun (WGS) entry which is preliminary data.</text>
</comment>
<evidence type="ECO:0000313" key="5">
    <source>
        <dbReference type="EMBL" id="NLR80575.1"/>
    </source>
</evidence>
<gene>
    <name evidence="5" type="ORF">HGH91_18250</name>
</gene>
<dbReference type="EMBL" id="JABAHZ010000004">
    <property type="protein sequence ID" value="NLR80575.1"/>
    <property type="molecule type" value="Genomic_DNA"/>
</dbReference>
<organism evidence="5 6">
    <name type="scientific">Chitinophaga eiseniae</name>
    <dbReference type="NCBI Taxonomy" id="634771"/>
    <lineage>
        <taxon>Bacteria</taxon>
        <taxon>Pseudomonadati</taxon>
        <taxon>Bacteroidota</taxon>
        <taxon>Chitinophagia</taxon>
        <taxon>Chitinophagales</taxon>
        <taxon>Chitinophagaceae</taxon>
        <taxon>Chitinophaga</taxon>
    </lineage>
</organism>
<feature type="domain" description="IPT/TIG" evidence="4">
    <location>
        <begin position="35"/>
        <end position="113"/>
    </location>
</feature>
<dbReference type="Pfam" id="PF01833">
    <property type="entry name" value="TIG"/>
    <property type="match status" value="1"/>
</dbReference>
<evidence type="ECO:0000256" key="3">
    <source>
        <dbReference type="SAM" id="SignalP"/>
    </source>
</evidence>
<evidence type="ECO:0000313" key="6">
    <source>
        <dbReference type="Proteomes" id="UP000552864"/>
    </source>
</evidence>
<dbReference type="AlphaFoldDB" id="A0A847SMW2"/>
<dbReference type="PROSITE" id="PS51257">
    <property type="entry name" value="PROKAR_LIPOPROTEIN"/>
    <property type="match status" value="1"/>
</dbReference>
<evidence type="ECO:0000256" key="1">
    <source>
        <dbReference type="ARBA" id="ARBA00022737"/>
    </source>
</evidence>
<dbReference type="SUPFAM" id="SSF101898">
    <property type="entry name" value="NHL repeat"/>
    <property type="match status" value="1"/>
</dbReference>